<organism evidence="1 2">
    <name type="scientific">Plectus sambesii</name>
    <dbReference type="NCBI Taxonomy" id="2011161"/>
    <lineage>
        <taxon>Eukaryota</taxon>
        <taxon>Metazoa</taxon>
        <taxon>Ecdysozoa</taxon>
        <taxon>Nematoda</taxon>
        <taxon>Chromadorea</taxon>
        <taxon>Plectida</taxon>
        <taxon>Plectina</taxon>
        <taxon>Plectoidea</taxon>
        <taxon>Plectidae</taxon>
        <taxon>Plectus</taxon>
    </lineage>
</organism>
<dbReference type="Proteomes" id="UP000887566">
    <property type="component" value="Unplaced"/>
</dbReference>
<proteinExistence type="predicted"/>
<accession>A0A914XCU1</accession>
<reference evidence="2" key="1">
    <citation type="submission" date="2022-11" db="UniProtKB">
        <authorList>
            <consortium name="WormBaseParasite"/>
        </authorList>
    </citation>
    <scope>IDENTIFICATION</scope>
</reference>
<evidence type="ECO:0000313" key="1">
    <source>
        <dbReference type="Proteomes" id="UP000887566"/>
    </source>
</evidence>
<dbReference type="WBParaSite" id="PSAMB.scaffold743size42216.g8442.t1">
    <property type="protein sequence ID" value="PSAMB.scaffold743size42216.g8442.t1"/>
    <property type="gene ID" value="PSAMB.scaffold743size42216.g8442"/>
</dbReference>
<sequence length="351" mass="38208">MASNECAERWTDWEADSLFDEEEKIQDLSGDMFDVSASPRRSPIAHRLSCDDETALLVEESTNQLCSENAQVAATEQQKKTSANEQKPAIVIDLVDSPLPMSKAQPSSVWLSCRKKKQTRLDFYLRPSAVAHKALRPPLAHDVPSTSTAACQRSVNLLPTQAPPPVIQQETIEIDSSADELLPVEIWSPHSTPSQGEYTAAERVQLDATVAPCAPLHSTFGGDALDQTVAVSALEQTIAASTLDQTVAASILDQTVAASALDQTIGPESWPQIQENSGSAREDKGIKLARPEHHASPFVKAPSMQIPSISFINAYDDFELPRRDAPKTGEVVRGKKDRVQLHGFDCVCCKN</sequence>
<name>A0A914XCU1_9BILA</name>
<keyword evidence="1" id="KW-1185">Reference proteome</keyword>
<protein>
    <submittedName>
        <fullName evidence="2">Uncharacterized protein</fullName>
    </submittedName>
</protein>
<evidence type="ECO:0000313" key="2">
    <source>
        <dbReference type="WBParaSite" id="PSAMB.scaffold743size42216.g8442.t1"/>
    </source>
</evidence>
<dbReference type="AlphaFoldDB" id="A0A914XCU1"/>